<evidence type="ECO:0000256" key="9">
    <source>
        <dbReference type="ARBA" id="ARBA00023125"/>
    </source>
</evidence>
<keyword evidence="9" id="KW-0238">DNA-binding</keyword>
<dbReference type="EC" id="3.1.22.4" evidence="12"/>
<reference evidence="12 13" key="1">
    <citation type="submission" date="2017-03" db="EMBL/GenBank/DDBJ databases">
        <authorList>
            <person name="Afonso C.L."/>
            <person name="Miller P.J."/>
            <person name="Scott M.A."/>
            <person name="Spackman E."/>
            <person name="Goraichik I."/>
            <person name="Dimitrov K.M."/>
            <person name="Suarez D.L."/>
            <person name="Swayne D.E."/>
        </authorList>
    </citation>
    <scope>NUCLEOTIDE SEQUENCE [LARGE SCALE GENOMIC DNA]</scope>
    <source>
        <strain evidence="12">PRJEB14757</strain>
    </source>
</reference>
<dbReference type="RefSeq" id="WP_245809335.1">
    <property type="nucleotide sequence ID" value="NZ_LT828544.1"/>
</dbReference>
<keyword evidence="3" id="KW-0540">Nuclease</keyword>
<keyword evidence="13" id="KW-1185">Reference proteome</keyword>
<evidence type="ECO:0000256" key="8">
    <source>
        <dbReference type="ARBA" id="ARBA00022842"/>
    </source>
</evidence>
<keyword evidence="11" id="KW-0234">DNA repair</keyword>
<evidence type="ECO:0000256" key="4">
    <source>
        <dbReference type="ARBA" id="ARBA00022723"/>
    </source>
</evidence>
<dbReference type="InterPro" id="IPR012337">
    <property type="entry name" value="RNaseH-like_sf"/>
</dbReference>
<dbReference type="InterPro" id="IPR036397">
    <property type="entry name" value="RNaseH_sf"/>
</dbReference>
<accession>A0A1W1HKH9</accession>
<keyword evidence="10" id="KW-0233">DNA recombination</keyword>
<keyword evidence="4" id="KW-0479">Metal-binding</keyword>
<dbReference type="GO" id="GO:0016787">
    <property type="term" value="F:hydrolase activity"/>
    <property type="evidence" value="ECO:0007669"/>
    <property type="project" value="UniProtKB-KW"/>
</dbReference>
<dbReference type="STRING" id="1246637.MTBBW1_830018"/>
<organism evidence="12 13">
    <name type="scientific">Desulfamplus magnetovallimortis</name>
    <dbReference type="NCBI Taxonomy" id="1246637"/>
    <lineage>
        <taxon>Bacteria</taxon>
        <taxon>Pseudomonadati</taxon>
        <taxon>Thermodesulfobacteriota</taxon>
        <taxon>Desulfobacteria</taxon>
        <taxon>Desulfobacterales</taxon>
        <taxon>Desulfobacteraceae</taxon>
        <taxon>Desulfamplus</taxon>
    </lineage>
</organism>
<dbReference type="InterPro" id="IPR002176">
    <property type="entry name" value="X-over_junc_endoDNase_RuvC"/>
</dbReference>
<dbReference type="Proteomes" id="UP000191931">
    <property type="component" value="Unassembled WGS sequence"/>
</dbReference>
<evidence type="ECO:0000256" key="6">
    <source>
        <dbReference type="ARBA" id="ARBA00022763"/>
    </source>
</evidence>
<dbReference type="EMBL" id="FWEV01000329">
    <property type="protein sequence ID" value="SLM32946.1"/>
    <property type="molecule type" value="Genomic_DNA"/>
</dbReference>
<dbReference type="SUPFAM" id="SSF53098">
    <property type="entry name" value="Ribonuclease H-like"/>
    <property type="match status" value="1"/>
</dbReference>
<keyword evidence="8" id="KW-0460">Magnesium</keyword>
<dbReference type="GO" id="GO:0006310">
    <property type="term" value="P:DNA recombination"/>
    <property type="evidence" value="ECO:0007669"/>
    <property type="project" value="UniProtKB-KW"/>
</dbReference>
<dbReference type="CDD" id="cd16962">
    <property type="entry name" value="RuvC"/>
    <property type="match status" value="1"/>
</dbReference>
<keyword evidence="2" id="KW-0963">Cytoplasm</keyword>
<gene>
    <name evidence="12" type="primary">ruvC</name>
    <name evidence="12" type="ORF">MTBBW1_830018</name>
</gene>
<evidence type="ECO:0000256" key="10">
    <source>
        <dbReference type="ARBA" id="ARBA00023172"/>
    </source>
</evidence>
<evidence type="ECO:0000256" key="7">
    <source>
        <dbReference type="ARBA" id="ARBA00022801"/>
    </source>
</evidence>
<protein>
    <submittedName>
        <fullName evidence="12">Crossover junction endodeoxyribonuclease RuvC</fullName>
        <ecNumber evidence="12">3.1.22.4</ecNumber>
    </submittedName>
</protein>
<evidence type="ECO:0000256" key="1">
    <source>
        <dbReference type="ARBA" id="ARBA00009518"/>
    </source>
</evidence>
<dbReference type="GO" id="GO:0046872">
    <property type="term" value="F:metal ion binding"/>
    <property type="evidence" value="ECO:0007669"/>
    <property type="project" value="UniProtKB-KW"/>
</dbReference>
<comment type="similarity">
    <text evidence="1">Belongs to the RuvC family.</text>
</comment>
<name>A0A1W1HKH9_9BACT</name>
<dbReference type="Gene3D" id="3.30.420.10">
    <property type="entry name" value="Ribonuclease H-like superfamily/Ribonuclease H"/>
    <property type="match status" value="1"/>
</dbReference>
<proteinExistence type="inferred from homology"/>
<sequence>MQRKNSKVCSKIKVVGIDPGLAGTGVGLIHSNGLRRISGYAFGSIKTSSNDALCLRLEHIYSETLKFLNEQSPDIVVLEDIFSLGKYPGSGITLGKVTGVLLLAACQSGATTTEISVREAKKIISGTGSADKHQVEKSVRSFLDHPEPIRPFHASDALALAIAGFFRYSKNFMK</sequence>
<dbReference type="GO" id="GO:0004520">
    <property type="term" value="F:DNA endonuclease activity"/>
    <property type="evidence" value="ECO:0007669"/>
    <property type="project" value="InterPro"/>
</dbReference>
<keyword evidence="5" id="KW-0255">Endonuclease</keyword>
<dbReference type="GO" id="GO:0006281">
    <property type="term" value="P:DNA repair"/>
    <property type="evidence" value="ECO:0007669"/>
    <property type="project" value="UniProtKB-KW"/>
</dbReference>
<dbReference type="AlphaFoldDB" id="A0A1W1HKH9"/>
<evidence type="ECO:0000256" key="3">
    <source>
        <dbReference type="ARBA" id="ARBA00022722"/>
    </source>
</evidence>
<keyword evidence="7 12" id="KW-0378">Hydrolase</keyword>
<dbReference type="Pfam" id="PF02075">
    <property type="entry name" value="RuvC"/>
    <property type="match status" value="1"/>
</dbReference>
<dbReference type="PANTHER" id="PTHR30194:SF3">
    <property type="entry name" value="CROSSOVER JUNCTION ENDODEOXYRIBONUCLEASE RUVC"/>
    <property type="match status" value="1"/>
</dbReference>
<evidence type="ECO:0000256" key="11">
    <source>
        <dbReference type="ARBA" id="ARBA00023204"/>
    </source>
</evidence>
<evidence type="ECO:0000313" key="12">
    <source>
        <dbReference type="EMBL" id="SLM32946.1"/>
    </source>
</evidence>
<evidence type="ECO:0000256" key="2">
    <source>
        <dbReference type="ARBA" id="ARBA00022490"/>
    </source>
</evidence>
<dbReference type="GO" id="GO:0003677">
    <property type="term" value="F:DNA binding"/>
    <property type="evidence" value="ECO:0007669"/>
    <property type="project" value="UniProtKB-KW"/>
</dbReference>
<dbReference type="PANTHER" id="PTHR30194">
    <property type="entry name" value="CROSSOVER JUNCTION ENDODEOXYRIBONUCLEASE RUVC"/>
    <property type="match status" value="1"/>
</dbReference>
<evidence type="ECO:0000256" key="5">
    <source>
        <dbReference type="ARBA" id="ARBA00022759"/>
    </source>
</evidence>
<dbReference type="PRINTS" id="PR00696">
    <property type="entry name" value="RSOLVASERUVC"/>
</dbReference>
<evidence type="ECO:0000313" key="13">
    <source>
        <dbReference type="Proteomes" id="UP000191931"/>
    </source>
</evidence>
<keyword evidence="6" id="KW-0227">DNA damage</keyword>